<dbReference type="InterPro" id="IPR011738">
    <property type="entry name" value="Phage_CHP"/>
</dbReference>
<gene>
    <name evidence="1" type="ORF">HUK65_03115</name>
</gene>
<accession>A0A7Z0HY18</accession>
<evidence type="ECO:0008006" key="3">
    <source>
        <dbReference type="Google" id="ProtNLM"/>
    </source>
</evidence>
<reference evidence="1 2" key="1">
    <citation type="journal article" date="2000" name="Arch. Microbiol.">
        <title>Rhodobaca bogoriensis gen. nov. and sp. nov., an alkaliphilic purple nonsulfur bacterium from African Rift Valley soda lakes.</title>
        <authorList>
            <person name="Milford A.D."/>
            <person name="Achenbach L.A."/>
            <person name="Jung D.O."/>
            <person name="Madigan M.T."/>
        </authorList>
    </citation>
    <scope>NUCLEOTIDE SEQUENCE [LARGE SCALE GENOMIC DNA]</scope>
    <source>
        <strain evidence="1 2">2376</strain>
    </source>
</reference>
<protein>
    <recommendedName>
        <fullName evidence="3">PhiE125 gp8 family phage protein</fullName>
    </recommendedName>
</protein>
<dbReference type="Proteomes" id="UP000529417">
    <property type="component" value="Unassembled WGS sequence"/>
</dbReference>
<dbReference type="NCBIfam" id="TIGR02215">
    <property type="entry name" value="phage_chp_gp8"/>
    <property type="match status" value="1"/>
</dbReference>
<organism evidence="1 2">
    <name type="scientific">Rhabdonatronobacter sediminivivens</name>
    <dbReference type="NCBI Taxonomy" id="2743469"/>
    <lineage>
        <taxon>Bacteria</taxon>
        <taxon>Pseudomonadati</taxon>
        <taxon>Pseudomonadota</taxon>
        <taxon>Alphaproteobacteria</taxon>
        <taxon>Rhodobacterales</taxon>
        <taxon>Paracoccaceae</taxon>
        <taxon>Rhabdonatronobacter</taxon>
    </lineage>
</organism>
<comment type="caution">
    <text evidence="1">The sequence shown here is derived from an EMBL/GenBank/DDBJ whole genome shotgun (WGS) entry which is preliminary data.</text>
</comment>
<dbReference type="CDD" id="cd08054">
    <property type="entry name" value="gp6"/>
    <property type="match status" value="1"/>
</dbReference>
<dbReference type="EMBL" id="JACBXS010000004">
    <property type="protein sequence ID" value="NYS23969.1"/>
    <property type="molecule type" value="Genomic_DNA"/>
</dbReference>
<dbReference type="Gene3D" id="1.10.3230.30">
    <property type="entry name" value="Phage gp6-like head-tail connector protein"/>
    <property type="match status" value="1"/>
</dbReference>
<sequence length="193" mass="20876">MELIETGGFAPEALPVVALREHLRMGSGFADDASQDGLLAQYLRAAMATVEARTGKVLLERGFELRVQGWRTPDAQVLPVAPVREVQEVALLDRAGGETLVDPARWRLLRDQHRPVLAPMGVVLPVIGWGGGAVIRFTAGFGPEWADLPADLAQAVLMLAARHYEDREAGGALPMAVASILERWRVLRTGGRA</sequence>
<evidence type="ECO:0000313" key="2">
    <source>
        <dbReference type="Proteomes" id="UP000529417"/>
    </source>
</evidence>
<evidence type="ECO:0000313" key="1">
    <source>
        <dbReference type="EMBL" id="NYS23969.1"/>
    </source>
</evidence>
<proteinExistence type="predicted"/>
<keyword evidence="2" id="KW-1185">Reference proteome</keyword>
<dbReference type="AlphaFoldDB" id="A0A7Z0HY18"/>
<name>A0A7Z0HY18_9RHOB</name>
<dbReference type="RefSeq" id="WP_179904662.1">
    <property type="nucleotide sequence ID" value="NZ_JACBXS010000004.1"/>
</dbReference>